<feature type="region of interest" description="Disordered" evidence="1">
    <location>
        <begin position="1"/>
        <end position="22"/>
    </location>
</feature>
<evidence type="ECO:0000313" key="2">
    <source>
        <dbReference type="EMBL" id="SPP78599.1"/>
    </source>
</evidence>
<accession>A0A3B0JXV9</accession>
<keyword evidence="3" id="KW-1185">Reference proteome</keyword>
<reference evidence="3" key="1">
    <citation type="submission" date="2018-01" db="EMBL/GenBank/DDBJ databases">
        <authorList>
            <person name="Alioto T."/>
            <person name="Alioto T."/>
        </authorList>
    </citation>
    <scope>NUCLEOTIDE SEQUENCE [LARGE SCALE GENOMIC DNA]</scope>
</reference>
<sequence>GVFVRRSAQGNDTYTRKGQSRGLRRLRCCRPAAVSGSQAHLQVAGPTAEAAASGNITQSRVDDSKPRDTNTEIERRSKRKRKRERDRDGKRYSRRVALKCHRHRHQHLQSPSPVPSSSGISNWVFDLNLNLHFSKSTNPLPDPFSAYGGGFLFCCDALLL</sequence>
<feature type="region of interest" description="Disordered" evidence="1">
    <location>
        <begin position="36"/>
        <end position="94"/>
    </location>
</feature>
<dbReference type="AlphaFoldDB" id="A0A3B0JXV9"/>
<feature type="non-terminal residue" evidence="2">
    <location>
        <position position="160"/>
    </location>
</feature>
<dbReference type="EMBL" id="OUUW01000003">
    <property type="protein sequence ID" value="SPP78599.1"/>
    <property type="molecule type" value="Genomic_DNA"/>
</dbReference>
<feature type="compositionally biased region" description="Polar residues" evidence="1">
    <location>
        <begin position="8"/>
        <end position="17"/>
    </location>
</feature>
<feature type="compositionally biased region" description="Basic and acidic residues" evidence="1">
    <location>
        <begin position="60"/>
        <end position="75"/>
    </location>
</feature>
<evidence type="ECO:0000256" key="1">
    <source>
        <dbReference type="SAM" id="MobiDB-lite"/>
    </source>
</evidence>
<dbReference type="Proteomes" id="UP000268350">
    <property type="component" value="Unassembled WGS sequence"/>
</dbReference>
<proteinExistence type="predicted"/>
<evidence type="ECO:0000313" key="3">
    <source>
        <dbReference type="Proteomes" id="UP000268350"/>
    </source>
</evidence>
<protein>
    <submittedName>
        <fullName evidence="2">Uncharacterized protein</fullName>
    </submittedName>
</protein>
<gene>
    <name evidence="2" type="ORF">DGUA_6G011280</name>
</gene>
<organism evidence="2 3">
    <name type="scientific">Drosophila guanche</name>
    <name type="common">Fruit fly</name>
    <dbReference type="NCBI Taxonomy" id="7266"/>
    <lineage>
        <taxon>Eukaryota</taxon>
        <taxon>Metazoa</taxon>
        <taxon>Ecdysozoa</taxon>
        <taxon>Arthropoda</taxon>
        <taxon>Hexapoda</taxon>
        <taxon>Insecta</taxon>
        <taxon>Pterygota</taxon>
        <taxon>Neoptera</taxon>
        <taxon>Endopterygota</taxon>
        <taxon>Diptera</taxon>
        <taxon>Brachycera</taxon>
        <taxon>Muscomorpha</taxon>
        <taxon>Ephydroidea</taxon>
        <taxon>Drosophilidae</taxon>
        <taxon>Drosophila</taxon>
        <taxon>Sophophora</taxon>
    </lineage>
</organism>
<feature type="non-terminal residue" evidence="2">
    <location>
        <position position="1"/>
    </location>
</feature>
<name>A0A3B0JXV9_DROGU</name>